<evidence type="ECO:0000256" key="2">
    <source>
        <dbReference type="SAM" id="Phobius"/>
    </source>
</evidence>
<evidence type="ECO:0000259" key="3">
    <source>
        <dbReference type="PROSITE" id="PS51746"/>
    </source>
</evidence>
<evidence type="ECO:0000256" key="1">
    <source>
        <dbReference type="SAM" id="MobiDB-lite"/>
    </source>
</evidence>
<comment type="caution">
    <text evidence="4">The sequence shown here is derived from an EMBL/GenBank/DDBJ whole genome shotgun (WGS) entry which is preliminary data.</text>
</comment>
<dbReference type="SMART" id="SM00332">
    <property type="entry name" value="PP2Cc"/>
    <property type="match status" value="1"/>
</dbReference>
<feature type="region of interest" description="Disordered" evidence="1">
    <location>
        <begin position="256"/>
        <end position="317"/>
    </location>
</feature>
<dbReference type="Gene3D" id="3.60.40.10">
    <property type="entry name" value="PPM-type phosphatase domain"/>
    <property type="match status" value="1"/>
</dbReference>
<dbReference type="InterPro" id="IPR001932">
    <property type="entry name" value="PPM-type_phosphatase-like_dom"/>
</dbReference>
<name>A0A939E2K9_9CORY</name>
<accession>A0A939E2K9</accession>
<proteinExistence type="predicted"/>
<protein>
    <submittedName>
        <fullName evidence="4">Serine/threonine-protein phosphatase</fullName>
    </submittedName>
</protein>
<keyword evidence="5" id="KW-1185">Reference proteome</keyword>
<dbReference type="Proteomes" id="UP000664332">
    <property type="component" value="Unassembled WGS sequence"/>
</dbReference>
<dbReference type="SUPFAM" id="SSF81606">
    <property type="entry name" value="PP2C-like"/>
    <property type="match status" value="1"/>
</dbReference>
<dbReference type="SMART" id="SM00331">
    <property type="entry name" value="PP2C_SIG"/>
    <property type="match status" value="1"/>
</dbReference>
<dbReference type="EMBL" id="JAFLEQ010000011">
    <property type="protein sequence ID" value="MBN9644337.1"/>
    <property type="molecule type" value="Genomic_DNA"/>
</dbReference>
<dbReference type="AlphaFoldDB" id="A0A939E2K9"/>
<keyword evidence="2" id="KW-0472">Membrane</keyword>
<dbReference type="Pfam" id="PF13672">
    <property type="entry name" value="PP2C_2"/>
    <property type="match status" value="1"/>
</dbReference>
<keyword evidence="2" id="KW-1133">Transmembrane helix</keyword>
<feature type="compositionally biased region" description="Pro residues" evidence="1">
    <location>
        <begin position="284"/>
        <end position="306"/>
    </location>
</feature>
<sequence length="561" mass="57824">MSVKLFYAIRSDRGLVRRNNEDSAYAGPHLIALSDGMGGHAAGEVASALMIEQIKKLDADHGDNDMLALLGSVADDGNRAIAAGVRNDPSTDGMGTTLTALLLGGDELAMIHVGDSRGYRLRDGKLEQITVDDTLVQKMVEEGSLTPAEVSDHPQRSMLLKAYTGRPVEPLLTNLGPRVGDRYMICSDGLSDPVSFDTIETAMNQAPSPQAAADRLVELAMQAGGPDNITVVVADIVDDETAGDDPLPVTPLLVGAINPDDPEVPRPDTAAGRAAELAARTPREIPPAPDGPHPDLPVIAAPPPLAAGPGSGKNNPRSRRGPLVVLVLAVVLLVVAAAGWAISDRLSNDYFVTTNNEAIVIDQGVDQVVFGRSLHHRYQATCLDTTGRVSLIDPAAADGDAAALPDGCSLFTLSDLAAADRGAVATLTGGSYDTVVTQIQRLADRALPVCVTRTPATTTTEPSAATTAAEESATGEPTATGEEPAAEETTTTGEEPATEETTAADATATDAPSEGEPTDAASATTTGEPSASPSETAAATATSTNRSGSRTQPGIDCREVN</sequence>
<gene>
    <name evidence="4" type="ORF">JZY06_06900</name>
</gene>
<dbReference type="CDD" id="cd00143">
    <property type="entry name" value="PP2Cc"/>
    <property type="match status" value="1"/>
</dbReference>
<feature type="compositionally biased region" description="Low complexity" evidence="1">
    <location>
        <begin position="454"/>
        <end position="514"/>
    </location>
</feature>
<dbReference type="PROSITE" id="PS51746">
    <property type="entry name" value="PPM_2"/>
    <property type="match status" value="1"/>
</dbReference>
<evidence type="ECO:0000313" key="5">
    <source>
        <dbReference type="Proteomes" id="UP000664332"/>
    </source>
</evidence>
<feature type="compositionally biased region" description="Low complexity" evidence="1">
    <location>
        <begin position="527"/>
        <end position="551"/>
    </location>
</feature>
<feature type="domain" description="PPM-type phosphatase" evidence="3">
    <location>
        <begin position="6"/>
        <end position="236"/>
    </location>
</feature>
<keyword evidence="2" id="KW-0812">Transmembrane</keyword>
<feature type="region of interest" description="Disordered" evidence="1">
    <location>
        <begin position="453"/>
        <end position="561"/>
    </location>
</feature>
<reference evidence="4" key="1">
    <citation type="submission" date="2021-03" db="EMBL/GenBank/DDBJ databases">
        <authorList>
            <person name="Sun Q."/>
        </authorList>
    </citation>
    <scope>NUCLEOTIDE SEQUENCE</scope>
    <source>
        <strain evidence="4">CCM 8862</strain>
    </source>
</reference>
<dbReference type="RefSeq" id="WP_207278824.1">
    <property type="nucleotide sequence ID" value="NZ_JAFLEQ010000011.1"/>
</dbReference>
<feature type="transmembrane region" description="Helical" evidence="2">
    <location>
        <begin position="323"/>
        <end position="342"/>
    </location>
</feature>
<feature type="compositionally biased region" description="Low complexity" evidence="1">
    <location>
        <begin position="270"/>
        <end position="279"/>
    </location>
</feature>
<dbReference type="InterPro" id="IPR036457">
    <property type="entry name" value="PPM-type-like_dom_sf"/>
</dbReference>
<evidence type="ECO:0000313" key="4">
    <source>
        <dbReference type="EMBL" id="MBN9644337.1"/>
    </source>
</evidence>
<organism evidence="4 5">
    <name type="scientific">Corynebacterium mendelii</name>
    <dbReference type="NCBI Taxonomy" id="2765362"/>
    <lineage>
        <taxon>Bacteria</taxon>
        <taxon>Bacillati</taxon>
        <taxon>Actinomycetota</taxon>
        <taxon>Actinomycetes</taxon>
        <taxon>Mycobacteriales</taxon>
        <taxon>Corynebacteriaceae</taxon>
        <taxon>Corynebacterium</taxon>
    </lineage>
</organism>